<feature type="region of interest" description="Disordered" evidence="5">
    <location>
        <begin position="42"/>
        <end position="123"/>
    </location>
</feature>
<dbReference type="Pfam" id="PF12325">
    <property type="entry name" value="TMF_TATA_bd"/>
    <property type="match status" value="1"/>
</dbReference>
<protein>
    <submittedName>
        <fullName evidence="7">Isoform 2 of tata element modulatory factor</fullName>
    </submittedName>
</protein>
<reference evidence="7 8" key="1">
    <citation type="submission" date="2023-11" db="EMBL/GenBank/DDBJ databases">
        <title>An acidophilic fungus is an integral part of prey digestion in a carnivorous sundew plant.</title>
        <authorList>
            <person name="Tsai I.J."/>
        </authorList>
    </citation>
    <scope>NUCLEOTIDE SEQUENCE [LARGE SCALE GENOMIC DNA]</scope>
    <source>
        <strain evidence="7">169a</strain>
    </source>
</reference>
<keyword evidence="8" id="KW-1185">Reference proteome</keyword>
<evidence type="ECO:0000256" key="1">
    <source>
        <dbReference type="ARBA" id="ARBA00004555"/>
    </source>
</evidence>
<feature type="compositionally biased region" description="Polar residues" evidence="5">
    <location>
        <begin position="755"/>
        <end position="774"/>
    </location>
</feature>
<dbReference type="GO" id="GO:0016192">
    <property type="term" value="P:vesicle-mediated transport"/>
    <property type="evidence" value="ECO:0007669"/>
    <property type="project" value="InterPro"/>
</dbReference>
<dbReference type="InterPro" id="IPR022091">
    <property type="entry name" value="TMF_TATA-bd"/>
</dbReference>
<evidence type="ECO:0000256" key="4">
    <source>
        <dbReference type="SAM" id="Coils"/>
    </source>
</evidence>
<dbReference type="Pfam" id="PF12329">
    <property type="entry name" value="TMF_DNA_bd"/>
    <property type="match status" value="1"/>
</dbReference>
<feature type="compositionally biased region" description="Basic and acidic residues" evidence="5">
    <location>
        <begin position="43"/>
        <end position="61"/>
    </location>
</feature>
<dbReference type="SUPFAM" id="SSF47661">
    <property type="entry name" value="t-snare proteins"/>
    <property type="match status" value="1"/>
</dbReference>
<feature type="coiled-coil region" evidence="4">
    <location>
        <begin position="527"/>
        <end position="610"/>
    </location>
</feature>
<feature type="coiled-coil region" evidence="4">
    <location>
        <begin position="856"/>
        <end position="883"/>
    </location>
</feature>
<feature type="compositionally biased region" description="Polar residues" evidence="5">
    <location>
        <begin position="96"/>
        <end position="111"/>
    </location>
</feature>
<accession>A0AAQ3M4C9</accession>
<gene>
    <name evidence="7" type="ORF">R9X50_00248400</name>
</gene>
<dbReference type="PANTHER" id="PTHR46515:SF1">
    <property type="entry name" value="TATA ELEMENT MODULATORY FACTOR"/>
    <property type="match status" value="1"/>
</dbReference>
<dbReference type="Proteomes" id="UP001303373">
    <property type="component" value="Chromosome 3"/>
</dbReference>
<keyword evidence="2" id="KW-0333">Golgi apparatus</keyword>
<dbReference type="SUPFAM" id="SSF57997">
    <property type="entry name" value="Tropomyosin"/>
    <property type="match status" value="1"/>
</dbReference>
<evidence type="ECO:0000259" key="6">
    <source>
        <dbReference type="Pfam" id="PF12325"/>
    </source>
</evidence>
<evidence type="ECO:0000313" key="8">
    <source>
        <dbReference type="Proteomes" id="UP001303373"/>
    </source>
</evidence>
<dbReference type="AlphaFoldDB" id="A0AAQ3M4C9"/>
<evidence type="ECO:0000256" key="2">
    <source>
        <dbReference type="ARBA" id="ARBA00023034"/>
    </source>
</evidence>
<dbReference type="EMBL" id="CP138582">
    <property type="protein sequence ID" value="WPG99665.1"/>
    <property type="molecule type" value="Genomic_DNA"/>
</dbReference>
<feature type="region of interest" description="Disordered" evidence="5">
    <location>
        <begin position="448"/>
        <end position="470"/>
    </location>
</feature>
<organism evidence="7 8">
    <name type="scientific">Acrodontium crateriforme</name>
    <dbReference type="NCBI Taxonomy" id="150365"/>
    <lineage>
        <taxon>Eukaryota</taxon>
        <taxon>Fungi</taxon>
        <taxon>Dikarya</taxon>
        <taxon>Ascomycota</taxon>
        <taxon>Pezizomycotina</taxon>
        <taxon>Dothideomycetes</taxon>
        <taxon>Dothideomycetidae</taxon>
        <taxon>Mycosphaerellales</taxon>
        <taxon>Teratosphaeriaceae</taxon>
        <taxon>Acrodontium</taxon>
    </lineage>
</organism>
<evidence type="ECO:0000256" key="3">
    <source>
        <dbReference type="ARBA" id="ARBA00023054"/>
    </source>
</evidence>
<feature type="compositionally biased region" description="Basic and acidic residues" evidence="5">
    <location>
        <begin position="76"/>
        <end position="91"/>
    </location>
</feature>
<keyword evidence="3 4" id="KW-0175">Coiled coil</keyword>
<evidence type="ECO:0000256" key="5">
    <source>
        <dbReference type="SAM" id="MobiDB-lite"/>
    </source>
</evidence>
<comment type="subcellular location">
    <subcellularLocation>
        <location evidence="1">Golgi apparatus</location>
    </subcellularLocation>
</comment>
<feature type="region of interest" description="Disordered" evidence="5">
    <location>
        <begin position="681"/>
        <end position="774"/>
    </location>
</feature>
<feature type="domain" description="TATA element modulatory factor 1 TATA binding" evidence="6">
    <location>
        <begin position="770"/>
        <end position="882"/>
    </location>
</feature>
<feature type="coiled-coil region" evidence="4">
    <location>
        <begin position="225"/>
        <end position="252"/>
    </location>
</feature>
<dbReference type="GO" id="GO:0005783">
    <property type="term" value="C:endoplasmic reticulum"/>
    <property type="evidence" value="ECO:0007669"/>
    <property type="project" value="TreeGrafter"/>
</dbReference>
<evidence type="ECO:0000313" key="7">
    <source>
        <dbReference type="EMBL" id="WPG99665.1"/>
    </source>
</evidence>
<dbReference type="InterPro" id="IPR022092">
    <property type="entry name" value="TMF_DNA-bd"/>
</dbReference>
<dbReference type="PANTHER" id="PTHR46515">
    <property type="entry name" value="TATA ELEMENT MODULATORY FACTOR TMF1"/>
    <property type="match status" value="1"/>
</dbReference>
<dbReference type="InterPro" id="IPR052602">
    <property type="entry name" value="Growth_transcription_reg"/>
</dbReference>
<feature type="coiled-coil region" evidence="4">
    <location>
        <begin position="783"/>
        <end position="831"/>
    </location>
</feature>
<dbReference type="InterPro" id="IPR010989">
    <property type="entry name" value="SNARE"/>
</dbReference>
<feature type="compositionally biased region" description="Low complexity" evidence="5">
    <location>
        <begin position="62"/>
        <end position="75"/>
    </location>
</feature>
<sequence length="887" mass="98147">MNTTMSSSKPPAKKVGGWGSLLSGAVANLESRLDTILAEDSDASARERAAAQAAKEAKARQQQELQMGGSTAASREASRSRANERLADRLAKATAHKQSISQTPSGVSSRVESPAMGAESVRGSMDSVRAQVEADRVEQSPKVTTNVGDEIAHTGSHVAEVGTTFIKTSTIPKDPTLLSSGLSISPELESLESSHLSTELSHEVGISPRTLSELRNEASHSSKSIPELEATVAQMEREHQQAERKRQDEMHVYMEKIDALQSKLKYLAKETVAAAKEANVSASSGSDAAKLAEKDERIALLMEEGERLSKIELRHSQTIKKLRLKITEDEKTATATKKKLERLERAEKDVNSKLRNTEAVEERIKETTRQIASFEKQVDELKLGWDTATERIRILTMQLSEAKAKADRAEQDVSSKISSLDRNKIANLENELEDAQIEKKLAEDRAAAESKKLHEEADRNKERSAATELELKNEIRSLEARLESMRSRAEEASSENSGDGGSVALLRQVETLQSQYSLAKENWQTIEGSLNARVSALEKERNEATKRETELRKKARDLGVRSRKVEEQLEMESERANSLAQDVTVKHEEISRLQARIRQAETGLDDARAEFDTKRKLWDIEMSQKLEEEKSRWQKTVLNAPGGVYQPSILSNGSLALSNRKSSAADLATIQTSRRFATRIASPDLSAPTGDPLIRPVSRRSSALPASASARASNSLDDLGSPSLSRRESTLSPFDTPSGMSMPPTPSIEVDRHSLSGSNSPQRTLNDLVSTSTAGAGPSVQLVERLSLAVRRLESEKASFKDELSRLSTQRDEARNEVVELMREFDSMRSNYATTNQMQNELMDVKRRYEASLQMLGEKEEETQDLKQDIAELKQLYRELVERKVGP</sequence>
<proteinExistence type="predicted"/>
<name>A0AAQ3M4C9_9PEZI</name>
<feature type="compositionally biased region" description="Low complexity" evidence="5">
    <location>
        <begin position="699"/>
        <end position="715"/>
    </location>
</feature>
<dbReference type="GO" id="GO:0005794">
    <property type="term" value="C:Golgi apparatus"/>
    <property type="evidence" value="ECO:0007669"/>
    <property type="project" value="UniProtKB-SubCell"/>
</dbReference>
<dbReference type="GO" id="GO:0016020">
    <property type="term" value="C:membrane"/>
    <property type="evidence" value="ECO:0007669"/>
    <property type="project" value="InterPro"/>
</dbReference>